<accession>A0ABM8DZX4</accession>
<dbReference type="Gene3D" id="2.30.30.40">
    <property type="entry name" value="SH3 Domains"/>
    <property type="match status" value="1"/>
</dbReference>
<dbReference type="CDD" id="cd05379">
    <property type="entry name" value="CAP_bacterial"/>
    <property type="match status" value="1"/>
</dbReference>
<gene>
    <name evidence="3" type="ORF">Microterr_18640</name>
</gene>
<feature type="domain" description="SH3b" evidence="2">
    <location>
        <begin position="283"/>
        <end position="331"/>
    </location>
</feature>
<dbReference type="InterPro" id="IPR003646">
    <property type="entry name" value="SH3-like_bac-type"/>
</dbReference>
<dbReference type="EMBL" id="AP027141">
    <property type="protein sequence ID" value="BDV31204.1"/>
    <property type="molecule type" value="Genomic_DNA"/>
</dbReference>
<dbReference type="Pfam" id="PF00188">
    <property type="entry name" value="CAP"/>
    <property type="match status" value="1"/>
</dbReference>
<dbReference type="SUPFAM" id="SSF55797">
    <property type="entry name" value="PR-1-like"/>
    <property type="match status" value="1"/>
</dbReference>
<evidence type="ECO:0000313" key="3">
    <source>
        <dbReference type="EMBL" id="BDV31204.1"/>
    </source>
</evidence>
<evidence type="ECO:0008006" key="5">
    <source>
        <dbReference type="Google" id="ProtNLM"/>
    </source>
</evidence>
<dbReference type="InterPro" id="IPR035940">
    <property type="entry name" value="CAP_sf"/>
</dbReference>
<proteinExistence type="predicted"/>
<keyword evidence="4" id="KW-1185">Reference proteome</keyword>
<dbReference type="InterPro" id="IPR014044">
    <property type="entry name" value="CAP_dom"/>
</dbReference>
<evidence type="ECO:0000313" key="4">
    <source>
        <dbReference type="Proteomes" id="UP001317779"/>
    </source>
</evidence>
<dbReference type="PANTHER" id="PTHR31157:SF1">
    <property type="entry name" value="SCP DOMAIN-CONTAINING PROTEIN"/>
    <property type="match status" value="1"/>
</dbReference>
<evidence type="ECO:0000259" key="1">
    <source>
        <dbReference type="Pfam" id="PF00188"/>
    </source>
</evidence>
<dbReference type="Proteomes" id="UP001317779">
    <property type="component" value="Chromosome"/>
</dbReference>
<reference evidence="3 4" key="1">
    <citation type="submission" date="2022-12" db="EMBL/GenBank/DDBJ databases">
        <title>Microbacterium terricola strain KV-448 chromosome, complete genome.</title>
        <authorList>
            <person name="Oshima T."/>
            <person name="Moriya T."/>
            <person name="Bessho Y."/>
        </authorList>
    </citation>
    <scope>NUCLEOTIDE SEQUENCE [LARGE SCALE GENOMIC DNA]</scope>
    <source>
        <strain evidence="3 4">KV-448</strain>
    </source>
</reference>
<evidence type="ECO:0000259" key="2">
    <source>
        <dbReference type="Pfam" id="PF08239"/>
    </source>
</evidence>
<dbReference type="Pfam" id="PF08239">
    <property type="entry name" value="SH3_3"/>
    <property type="match status" value="1"/>
</dbReference>
<dbReference type="Gene3D" id="3.40.33.10">
    <property type="entry name" value="CAP"/>
    <property type="match status" value="1"/>
</dbReference>
<name>A0ABM8DZX4_9MICO</name>
<sequence length="340" mass="35206">MGGDLETFVVPSPRYPFRHARLLSLTLALSLVLTGGTALAIAPAPPAHAAVSISGMSVAQVQKLIFDQVNAQRTKAGVKPLTMNSGINSVATKWSGKQAAAKKMSHNPNYSSQIPSGWRAAGENVAAGYAPTAVVGAWMKSEGHRKNILSTSYTHIGIGVALDSDGRAYYTQNFAGYSKAPAGTNTKPSSTTAGPCTAPTSGVSSASGIYIIATSTTTTRASITSRVAPSTSCATGASKIVYGTKITRVSTYGSFTKVKVGSKTWWVKSTDIRRSPVRYAAGVLPLRAEPSASAASVITVPKHTKLQFLASSGSWRKVVATGGTGWVPAASLLTADEIGK</sequence>
<dbReference type="PANTHER" id="PTHR31157">
    <property type="entry name" value="SCP DOMAIN-CONTAINING PROTEIN"/>
    <property type="match status" value="1"/>
</dbReference>
<organism evidence="3 4">
    <name type="scientific">Microbacterium terricola</name>
    <dbReference type="NCBI Taxonomy" id="344163"/>
    <lineage>
        <taxon>Bacteria</taxon>
        <taxon>Bacillati</taxon>
        <taxon>Actinomycetota</taxon>
        <taxon>Actinomycetes</taxon>
        <taxon>Micrococcales</taxon>
        <taxon>Microbacteriaceae</taxon>
        <taxon>Microbacterium</taxon>
    </lineage>
</organism>
<protein>
    <recommendedName>
        <fullName evidence="5">SCP domain-containing protein</fullName>
    </recommendedName>
</protein>
<feature type="domain" description="SCP" evidence="1">
    <location>
        <begin position="67"/>
        <end position="174"/>
    </location>
</feature>